<evidence type="ECO:0000256" key="1">
    <source>
        <dbReference type="ARBA" id="ARBA00022801"/>
    </source>
</evidence>
<evidence type="ECO:0000256" key="2">
    <source>
        <dbReference type="SAM" id="Coils"/>
    </source>
</evidence>
<dbReference type="PANTHER" id="PTHR43156:SF2">
    <property type="entry name" value="STAGE II SPORULATION PROTEIN E"/>
    <property type="match status" value="1"/>
</dbReference>
<keyword evidence="3" id="KW-0472">Membrane</keyword>
<feature type="coiled-coil region" evidence="2">
    <location>
        <begin position="109"/>
        <end position="136"/>
    </location>
</feature>
<evidence type="ECO:0000313" key="6">
    <source>
        <dbReference type="Proteomes" id="UP000640725"/>
    </source>
</evidence>
<sequence>MCISLKMLIKIPRNIVINTTLFLLILAWGISKSFSLDSATYQAYHNIILQLESTEAKLNQEILRDRYELFFSYDFLVQSISQQKFLHYQLQSIPSFVQGEFKQEILNHLKLQKKLMEQKEARLETFKSKNSALKNSLRYLPFLIEKASPEFQKQSQFKMLEAPLNHLLYDLLLYNLTPDEELKVKIEGQIQNLHTLQQESSTLEIEFPLKLAITHAEIILQYKPVVDQLTNQLLNISLSDVDRDLEKVYIQSYKTALTKINLYRFLTYIWFLLGILIGGYQFIKNLTKSNQKIAKLNQHISELNEQLQVENFRMVAELNILKQMQNMILPKLEELQTINTLDIAAYMEPADEVGGDYYDILDTDGVITIGIGDVTGHGLESGILMLMTQTAVRTLKETQESDPVKFLTILNRTLYKNIQRMNTDKNLTLSILNYTEGLLMISGQHEEVLVVRREGELQRIDTIDLGFPIGLDEEITQFISKIYMELKPEDGIVLYTDGITEACNIDNQQYGLNRLCEVIRCHWCNSAHQIQNAVIEDLKEFIGNQKQFDDITLLILKRK</sequence>
<protein>
    <submittedName>
        <fullName evidence="5">SpoIIE family protein phosphatase</fullName>
    </submittedName>
</protein>
<keyword evidence="3" id="KW-1133">Transmembrane helix</keyword>
<dbReference type="EMBL" id="JADEWU010000014">
    <property type="protein sequence ID" value="MBE9143290.1"/>
    <property type="molecule type" value="Genomic_DNA"/>
</dbReference>
<keyword evidence="3" id="KW-0812">Transmembrane</keyword>
<keyword evidence="6" id="KW-1185">Reference proteome</keyword>
<feature type="domain" description="PPM-type phosphatase" evidence="4">
    <location>
        <begin position="338"/>
        <end position="558"/>
    </location>
</feature>
<dbReference type="InterPro" id="IPR036457">
    <property type="entry name" value="PPM-type-like_dom_sf"/>
</dbReference>
<dbReference type="InterPro" id="IPR052016">
    <property type="entry name" value="Bact_Sigma-Reg"/>
</dbReference>
<dbReference type="SMART" id="SM00331">
    <property type="entry name" value="PP2C_SIG"/>
    <property type="match status" value="1"/>
</dbReference>
<evidence type="ECO:0000256" key="3">
    <source>
        <dbReference type="SAM" id="Phobius"/>
    </source>
</evidence>
<feature type="coiled-coil region" evidence="2">
    <location>
        <begin position="286"/>
        <end position="313"/>
    </location>
</feature>
<comment type="caution">
    <text evidence="5">The sequence shown here is derived from an EMBL/GenBank/DDBJ whole genome shotgun (WGS) entry which is preliminary data.</text>
</comment>
<dbReference type="Proteomes" id="UP000640725">
    <property type="component" value="Unassembled WGS sequence"/>
</dbReference>
<dbReference type="InterPro" id="IPR001932">
    <property type="entry name" value="PPM-type_phosphatase-like_dom"/>
</dbReference>
<dbReference type="Gene3D" id="3.60.40.10">
    <property type="entry name" value="PPM-type phosphatase domain"/>
    <property type="match status" value="1"/>
</dbReference>
<feature type="transmembrane region" description="Helical" evidence="3">
    <location>
        <begin position="262"/>
        <end position="283"/>
    </location>
</feature>
<dbReference type="PANTHER" id="PTHR43156">
    <property type="entry name" value="STAGE II SPORULATION PROTEIN E-RELATED"/>
    <property type="match status" value="1"/>
</dbReference>
<reference evidence="5 6" key="1">
    <citation type="submission" date="2020-10" db="EMBL/GenBank/DDBJ databases">
        <authorList>
            <person name="Castelo-Branco R."/>
            <person name="Eusebio N."/>
            <person name="Adriana R."/>
            <person name="Vieira A."/>
            <person name="Brugerolle De Fraissinette N."/>
            <person name="Rezende De Castro R."/>
            <person name="Schneider M.P."/>
            <person name="Vasconcelos V."/>
            <person name="Leao P.N."/>
        </authorList>
    </citation>
    <scope>NUCLEOTIDE SEQUENCE [LARGE SCALE GENOMIC DNA]</scope>
    <source>
        <strain evidence="5 6">LEGE 06226</strain>
    </source>
</reference>
<proteinExistence type="predicted"/>
<keyword evidence="2" id="KW-0175">Coiled coil</keyword>
<dbReference type="Pfam" id="PF19443">
    <property type="entry name" value="DAHL"/>
    <property type="match status" value="1"/>
</dbReference>
<organism evidence="5 6">
    <name type="scientific">Planktothrix mougeotii LEGE 06226</name>
    <dbReference type="NCBI Taxonomy" id="1828728"/>
    <lineage>
        <taxon>Bacteria</taxon>
        <taxon>Bacillati</taxon>
        <taxon>Cyanobacteriota</taxon>
        <taxon>Cyanophyceae</taxon>
        <taxon>Oscillatoriophycideae</taxon>
        <taxon>Oscillatoriales</taxon>
        <taxon>Microcoleaceae</taxon>
        <taxon>Planktothrix</taxon>
    </lineage>
</organism>
<name>A0ABR9UA17_9CYAN</name>
<evidence type="ECO:0000259" key="4">
    <source>
        <dbReference type="SMART" id="SM00331"/>
    </source>
</evidence>
<accession>A0ABR9UA17</accession>
<evidence type="ECO:0000313" key="5">
    <source>
        <dbReference type="EMBL" id="MBE9143290.1"/>
    </source>
</evidence>
<dbReference type="Pfam" id="PF07228">
    <property type="entry name" value="SpoIIE"/>
    <property type="match status" value="1"/>
</dbReference>
<keyword evidence="1" id="KW-0378">Hydrolase</keyword>
<dbReference type="InterPro" id="IPR045812">
    <property type="entry name" value="DAHL"/>
</dbReference>
<gene>
    <name evidence="5" type="ORF">IQ236_08640</name>
</gene>
<dbReference type="RefSeq" id="WP_193868882.1">
    <property type="nucleotide sequence ID" value="NZ_JADEWU010000014.1"/>
</dbReference>